<organism evidence="1 2">
    <name type="scientific">Verticillium longisporum</name>
    <name type="common">Verticillium dahliae var. longisporum</name>
    <dbReference type="NCBI Taxonomy" id="100787"/>
    <lineage>
        <taxon>Eukaryota</taxon>
        <taxon>Fungi</taxon>
        <taxon>Dikarya</taxon>
        <taxon>Ascomycota</taxon>
        <taxon>Pezizomycotina</taxon>
        <taxon>Sordariomycetes</taxon>
        <taxon>Hypocreomycetidae</taxon>
        <taxon>Glomerellales</taxon>
        <taxon>Plectosphaerellaceae</taxon>
        <taxon>Verticillium</taxon>
    </lineage>
</organism>
<feature type="non-terminal residue" evidence="1">
    <location>
        <position position="157"/>
    </location>
</feature>
<dbReference type="Proteomes" id="UP000044602">
    <property type="component" value="Unassembled WGS sequence"/>
</dbReference>
<name>A0A0G4MEA3_VERLO</name>
<accession>A0A0G4MEA3</accession>
<proteinExistence type="predicted"/>
<evidence type="ECO:0000313" key="2">
    <source>
        <dbReference type="Proteomes" id="UP000044602"/>
    </source>
</evidence>
<feature type="non-terminal residue" evidence="1">
    <location>
        <position position="1"/>
    </location>
</feature>
<sequence>HGTATAGFQGTPVWPQLLVRRTEHSVFGHAPPKRPRSTHIPKVVDSLTRAYRRCLSSTKQSHRYEVCSCEPSLPLCYHKSCRVAFRGSYVRDRHLVLLNSEKQSDVISAHLVSSDLCHISPEASDNLAVGAARQLDGPCPKSYSMPIGSVESCAHET</sequence>
<dbReference type="AlphaFoldDB" id="A0A0G4MEA3"/>
<dbReference type="EMBL" id="CVQH01022083">
    <property type="protein sequence ID" value="CRK32305.1"/>
    <property type="molecule type" value="Genomic_DNA"/>
</dbReference>
<keyword evidence="2" id="KW-1185">Reference proteome</keyword>
<reference evidence="1 2" key="1">
    <citation type="submission" date="2015-05" db="EMBL/GenBank/DDBJ databases">
        <authorList>
            <person name="Wang D.B."/>
            <person name="Wang M."/>
        </authorList>
    </citation>
    <scope>NUCLEOTIDE SEQUENCE [LARGE SCALE GENOMIC DNA]</scope>
    <source>
        <strain evidence="1">VL1</strain>
    </source>
</reference>
<protein>
    <submittedName>
        <fullName evidence="1">Uncharacterized protein</fullName>
    </submittedName>
</protein>
<evidence type="ECO:0000313" key="1">
    <source>
        <dbReference type="EMBL" id="CRK32305.1"/>
    </source>
</evidence>
<gene>
    <name evidence="1" type="ORF">BN1708_005696</name>
</gene>